<dbReference type="OrthoDB" id="298344at2759"/>
<proteinExistence type="predicted"/>
<reference evidence="2" key="1">
    <citation type="journal article" date="2020" name="New Phytol.">
        <title>Comparative genomics reveals dynamic genome evolution in host specialist ectomycorrhizal fungi.</title>
        <authorList>
            <person name="Lofgren L.A."/>
            <person name="Nguyen N.H."/>
            <person name="Vilgalys R."/>
            <person name="Ruytinx J."/>
            <person name="Liao H.L."/>
            <person name="Branco S."/>
            <person name="Kuo A."/>
            <person name="LaButti K."/>
            <person name="Lipzen A."/>
            <person name="Andreopoulos W."/>
            <person name="Pangilinan J."/>
            <person name="Riley R."/>
            <person name="Hundley H."/>
            <person name="Na H."/>
            <person name="Barry K."/>
            <person name="Grigoriev I.V."/>
            <person name="Stajich J.E."/>
            <person name="Kennedy P.G."/>
        </authorList>
    </citation>
    <scope>NUCLEOTIDE SEQUENCE</scope>
    <source>
        <strain evidence="2">FC423</strain>
    </source>
</reference>
<comment type="caution">
    <text evidence="2">The sequence shown here is derived from an EMBL/GenBank/DDBJ whole genome shotgun (WGS) entry which is preliminary data.</text>
</comment>
<organism evidence="2 3">
    <name type="scientific">Suillus discolor</name>
    <dbReference type="NCBI Taxonomy" id="1912936"/>
    <lineage>
        <taxon>Eukaryota</taxon>
        <taxon>Fungi</taxon>
        <taxon>Dikarya</taxon>
        <taxon>Basidiomycota</taxon>
        <taxon>Agaricomycotina</taxon>
        <taxon>Agaricomycetes</taxon>
        <taxon>Agaricomycetidae</taxon>
        <taxon>Boletales</taxon>
        <taxon>Suillineae</taxon>
        <taxon>Suillaceae</taxon>
        <taxon>Suillus</taxon>
    </lineage>
</organism>
<accession>A0A9P7JWF2</accession>
<dbReference type="AlphaFoldDB" id="A0A9P7JWF2"/>
<feature type="region of interest" description="Disordered" evidence="1">
    <location>
        <begin position="1"/>
        <end position="25"/>
    </location>
</feature>
<protein>
    <submittedName>
        <fullName evidence="2">Uncharacterized protein</fullName>
    </submittedName>
</protein>
<keyword evidence="3" id="KW-1185">Reference proteome</keyword>
<evidence type="ECO:0000256" key="1">
    <source>
        <dbReference type="SAM" id="MobiDB-lite"/>
    </source>
</evidence>
<dbReference type="Gene3D" id="2.60.120.650">
    <property type="entry name" value="Cupin"/>
    <property type="match status" value="1"/>
</dbReference>
<gene>
    <name evidence="2" type="ORF">F5147DRAFT_686396</name>
</gene>
<dbReference type="GeneID" id="64699015"/>
<evidence type="ECO:0000313" key="3">
    <source>
        <dbReference type="Proteomes" id="UP000823399"/>
    </source>
</evidence>
<sequence>MSNTTAPVSHSELRSDTTRSPASDLNPYYGRHSIVNDGARYPTKPLISTKGWTLAQLIKKSPNFCPVDRVRFDDPMLIQTIRMYEDSGAPLIIEGFHEHDSWPTDLFTLDWLSEHGKPGAFARNVHTWADFDLPLSELIHKLRATPVYANENETERLYGKDAECPHEWATWLSTSSVLPSDLLPHGTNDYLKYLSVSSFTLCGYPYNQLRSE</sequence>
<evidence type="ECO:0000313" key="2">
    <source>
        <dbReference type="EMBL" id="KAG2111709.1"/>
    </source>
</evidence>
<dbReference type="Proteomes" id="UP000823399">
    <property type="component" value="Unassembled WGS sequence"/>
</dbReference>
<dbReference type="RefSeq" id="XP_041294928.1">
    <property type="nucleotide sequence ID" value="XM_041436756.1"/>
</dbReference>
<dbReference type="EMBL" id="JABBWM010000017">
    <property type="protein sequence ID" value="KAG2111709.1"/>
    <property type="molecule type" value="Genomic_DNA"/>
</dbReference>
<name>A0A9P7JWF2_9AGAM</name>
<dbReference type="SUPFAM" id="SSF51197">
    <property type="entry name" value="Clavaminate synthase-like"/>
    <property type="match status" value="1"/>
</dbReference>